<dbReference type="Proteomes" id="UP000241769">
    <property type="component" value="Unassembled WGS sequence"/>
</dbReference>
<sequence>MRPTQLYLYLSEAHAFTKKGRSCRDGQSHPYSHPYWSLFSQMKLSCRDRGIYSQLQTLTSRFTQGRIWEGSKRLSFSVQQNARNREEERSMPSKLTEREPASSPPLAGSLHGIQKRTHLGMLQMQCRELELITAHKSSNSGLERSQCKRCGQQKGTSKAAVCDSCRWLLQHKLYKMEQFRMATLETSATESSD</sequence>
<name>A0A2P6NHB0_9EUKA</name>
<organism evidence="2 3">
    <name type="scientific">Planoprotostelium fungivorum</name>
    <dbReference type="NCBI Taxonomy" id="1890364"/>
    <lineage>
        <taxon>Eukaryota</taxon>
        <taxon>Amoebozoa</taxon>
        <taxon>Evosea</taxon>
        <taxon>Variosea</taxon>
        <taxon>Cavosteliida</taxon>
        <taxon>Cavosteliaceae</taxon>
        <taxon>Planoprotostelium</taxon>
    </lineage>
</organism>
<evidence type="ECO:0000313" key="2">
    <source>
        <dbReference type="EMBL" id="PRP83345.1"/>
    </source>
</evidence>
<evidence type="ECO:0000313" key="3">
    <source>
        <dbReference type="Proteomes" id="UP000241769"/>
    </source>
</evidence>
<accession>A0A2P6NHB0</accession>
<dbReference type="InParanoid" id="A0A2P6NHB0"/>
<feature type="region of interest" description="Disordered" evidence="1">
    <location>
        <begin position="78"/>
        <end position="110"/>
    </location>
</feature>
<reference evidence="2 3" key="1">
    <citation type="journal article" date="2018" name="Genome Biol. Evol.">
        <title>Multiple Roots of Fruiting Body Formation in Amoebozoa.</title>
        <authorList>
            <person name="Hillmann F."/>
            <person name="Forbes G."/>
            <person name="Novohradska S."/>
            <person name="Ferling I."/>
            <person name="Riege K."/>
            <person name="Groth M."/>
            <person name="Westermann M."/>
            <person name="Marz M."/>
            <person name="Spaller T."/>
            <person name="Winckler T."/>
            <person name="Schaap P."/>
            <person name="Glockner G."/>
        </authorList>
    </citation>
    <scope>NUCLEOTIDE SEQUENCE [LARGE SCALE GENOMIC DNA]</scope>
    <source>
        <strain evidence="2 3">Jena</strain>
    </source>
</reference>
<evidence type="ECO:0000256" key="1">
    <source>
        <dbReference type="SAM" id="MobiDB-lite"/>
    </source>
</evidence>
<keyword evidence="3" id="KW-1185">Reference proteome</keyword>
<feature type="compositionally biased region" description="Basic and acidic residues" evidence="1">
    <location>
        <begin position="83"/>
        <end position="100"/>
    </location>
</feature>
<protein>
    <submittedName>
        <fullName evidence="2">Uncharacterized protein</fullName>
    </submittedName>
</protein>
<dbReference type="AlphaFoldDB" id="A0A2P6NHB0"/>
<dbReference type="EMBL" id="MDYQ01000084">
    <property type="protein sequence ID" value="PRP83345.1"/>
    <property type="molecule type" value="Genomic_DNA"/>
</dbReference>
<proteinExistence type="predicted"/>
<gene>
    <name evidence="2" type="ORF">PROFUN_09326</name>
</gene>
<comment type="caution">
    <text evidence="2">The sequence shown here is derived from an EMBL/GenBank/DDBJ whole genome shotgun (WGS) entry which is preliminary data.</text>
</comment>